<evidence type="ECO:0000256" key="2">
    <source>
        <dbReference type="PROSITE-ProRule" id="PRU00169"/>
    </source>
</evidence>
<dbReference type="Gene3D" id="3.40.50.2300">
    <property type="match status" value="1"/>
</dbReference>
<dbReference type="Gene3D" id="3.30.450.20">
    <property type="entry name" value="PAS domain"/>
    <property type="match status" value="1"/>
</dbReference>
<dbReference type="InterPro" id="IPR011006">
    <property type="entry name" value="CheY-like_superfamily"/>
</dbReference>
<dbReference type="PROSITE" id="PS50110">
    <property type="entry name" value="RESPONSE_REGULATORY"/>
    <property type="match status" value="1"/>
</dbReference>
<evidence type="ECO:0000256" key="1">
    <source>
        <dbReference type="ARBA" id="ARBA00022553"/>
    </source>
</evidence>
<dbReference type="SMART" id="SM00448">
    <property type="entry name" value="REC"/>
    <property type="match status" value="1"/>
</dbReference>
<dbReference type="OrthoDB" id="289796at2157"/>
<evidence type="ECO:0000259" key="4">
    <source>
        <dbReference type="PROSITE" id="PS50110"/>
    </source>
</evidence>
<feature type="region of interest" description="Disordered" evidence="3">
    <location>
        <begin position="41"/>
        <end position="60"/>
    </location>
</feature>
<dbReference type="Pfam" id="PF08448">
    <property type="entry name" value="PAS_4"/>
    <property type="match status" value="1"/>
</dbReference>
<dbReference type="PANTHER" id="PTHR44591">
    <property type="entry name" value="STRESS RESPONSE REGULATOR PROTEIN 1"/>
    <property type="match status" value="1"/>
</dbReference>
<accession>A0A1H7TJU3</accession>
<dbReference type="InterPro" id="IPR050595">
    <property type="entry name" value="Bact_response_regulator"/>
</dbReference>
<evidence type="ECO:0000313" key="6">
    <source>
        <dbReference type="EMBL" id="SEL85110.1"/>
    </source>
</evidence>
<dbReference type="PROSITE" id="PS50112">
    <property type="entry name" value="PAS"/>
    <property type="match status" value="1"/>
</dbReference>
<name>A0A1H7TJU3_HALLR</name>
<dbReference type="AlphaFoldDB" id="A0A1H7TJU3"/>
<dbReference type="SUPFAM" id="SSF55785">
    <property type="entry name" value="PYP-like sensor domain (PAS domain)"/>
    <property type="match status" value="1"/>
</dbReference>
<dbReference type="SUPFAM" id="SSF52172">
    <property type="entry name" value="CheY-like"/>
    <property type="match status" value="1"/>
</dbReference>
<feature type="modified residue" description="4-aspartylphosphate" evidence="2">
    <location>
        <position position="75"/>
    </location>
</feature>
<organism evidence="6 7">
    <name type="scientific">Haloferax larsenii</name>
    <dbReference type="NCBI Taxonomy" id="302484"/>
    <lineage>
        <taxon>Archaea</taxon>
        <taxon>Methanobacteriati</taxon>
        <taxon>Methanobacteriota</taxon>
        <taxon>Stenosarchaea group</taxon>
        <taxon>Halobacteria</taxon>
        <taxon>Halobacteriales</taxon>
        <taxon>Haloferacaceae</taxon>
        <taxon>Haloferax</taxon>
    </lineage>
</organism>
<evidence type="ECO:0000259" key="5">
    <source>
        <dbReference type="PROSITE" id="PS50112"/>
    </source>
</evidence>
<dbReference type="SMART" id="SM00091">
    <property type="entry name" value="PAS"/>
    <property type="match status" value="1"/>
</dbReference>
<protein>
    <submittedName>
        <fullName evidence="6">PAS domain S-box-containing protein</fullName>
    </submittedName>
</protein>
<dbReference type="NCBIfam" id="TIGR00229">
    <property type="entry name" value="sensory_box"/>
    <property type="match status" value="1"/>
</dbReference>
<dbReference type="RefSeq" id="WP_074795976.1">
    <property type="nucleotide sequence ID" value="NZ_FOAD01000009.1"/>
</dbReference>
<proteinExistence type="predicted"/>
<dbReference type="CDD" id="cd00156">
    <property type="entry name" value="REC"/>
    <property type="match status" value="1"/>
</dbReference>
<dbReference type="Proteomes" id="UP000183894">
    <property type="component" value="Unassembled WGS sequence"/>
</dbReference>
<dbReference type="Pfam" id="PF00072">
    <property type="entry name" value="Response_reg"/>
    <property type="match status" value="1"/>
</dbReference>
<feature type="domain" description="PAS" evidence="5">
    <location>
        <begin position="155"/>
        <end position="225"/>
    </location>
</feature>
<dbReference type="InterPro" id="IPR000014">
    <property type="entry name" value="PAS"/>
</dbReference>
<dbReference type="PANTHER" id="PTHR44591:SF3">
    <property type="entry name" value="RESPONSE REGULATORY DOMAIN-CONTAINING PROTEIN"/>
    <property type="match status" value="1"/>
</dbReference>
<reference evidence="6 7" key="1">
    <citation type="submission" date="2016-10" db="EMBL/GenBank/DDBJ databases">
        <authorList>
            <person name="de Groot N.N."/>
        </authorList>
    </citation>
    <scope>NUCLEOTIDE SEQUENCE [LARGE SCALE GENOMIC DNA]</scope>
    <source>
        <strain evidence="6 7">CDM_5</strain>
    </source>
</reference>
<feature type="domain" description="Response regulatory" evidence="4">
    <location>
        <begin position="23"/>
        <end position="140"/>
    </location>
</feature>
<keyword evidence="1 2" id="KW-0597">Phosphoprotein</keyword>
<dbReference type="CDD" id="cd00130">
    <property type="entry name" value="PAS"/>
    <property type="match status" value="1"/>
</dbReference>
<dbReference type="InterPro" id="IPR013656">
    <property type="entry name" value="PAS_4"/>
</dbReference>
<dbReference type="GO" id="GO:0000160">
    <property type="term" value="P:phosphorelay signal transduction system"/>
    <property type="evidence" value="ECO:0007669"/>
    <property type="project" value="InterPro"/>
</dbReference>
<gene>
    <name evidence="6" type="ORF">SAMN04488691_10984</name>
</gene>
<dbReference type="EMBL" id="FOAD01000009">
    <property type="protein sequence ID" value="SEL85110.1"/>
    <property type="molecule type" value="Genomic_DNA"/>
</dbReference>
<evidence type="ECO:0000256" key="3">
    <source>
        <dbReference type="SAM" id="MobiDB-lite"/>
    </source>
</evidence>
<evidence type="ECO:0000313" key="7">
    <source>
        <dbReference type="Proteomes" id="UP000183894"/>
    </source>
</evidence>
<dbReference type="InterPro" id="IPR035965">
    <property type="entry name" value="PAS-like_dom_sf"/>
</dbReference>
<dbReference type="InterPro" id="IPR001789">
    <property type="entry name" value="Sig_transdc_resp-reg_receiver"/>
</dbReference>
<sequence>MSRGEGAGTAHAITTGQRETPIRVLHVDDDASFAELTSTLLERESTAEPPLEVQTETDPTAAKTHLDEVDCVVSDYDMPAVDGLELLDEVRQRYPDLPFILFTGRGSEEIASKAISAGVTDYLRKGGRSDRFGVLANRIRNVVAKRRAERSAHQSTRLLRNVIDHLPQCVFVKDVEGRYLLINENGAETYGGSPEDIEGKTESDVNDPETAAKFREEDRQVIEQGVARYISDQHVVDEDGDERVERVMKFPFDIESASTPAVLGIAEDVTTERRKTAQLDAAATLVERLRSHLESVGSRHNESDGAAENEVDEKLTALVDELETVITDPQSVEVQSVLRDDALD</sequence>